<evidence type="ECO:0000256" key="1">
    <source>
        <dbReference type="ARBA" id="ARBA00022723"/>
    </source>
</evidence>
<dbReference type="Proteomes" id="UP000824118">
    <property type="component" value="Unassembled WGS sequence"/>
</dbReference>
<sequence>MKFATAVVIVFVLAMIYCVYNYFAMQKITLSNYVVSDKRIKKKIRIVHLSDLHLKEFGEFNGELAQKISEQNPDVVVVTGDMCRRGNKDYTPITQLLEEVVKTAPVYYALGNHELDYLKDYNDEILREIKRTGTVILDNEIACLEVKGSKLKFLGLSWYEELSEYGINSPEIQEEIKLLNKFCQGDDYKILLCHYPEYANSRYKGKCKEFLNYKFDLMLSGHAHGGLVRLPFIGGVIAPSQGLFPKYDKGIYDFDGFKLVVSTGLGDTGYFFRVNNPPEIVTVDLVPNEQ</sequence>
<keyword evidence="1" id="KW-0479">Metal-binding</keyword>
<dbReference type="Gene3D" id="3.60.21.10">
    <property type="match status" value="1"/>
</dbReference>
<dbReference type="GO" id="GO:0009245">
    <property type="term" value="P:lipid A biosynthetic process"/>
    <property type="evidence" value="ECO:0007669"/>
    <property type="project" value="TreeGrafter"/>
</dbReference>
<dbReference type="GO" id="GO:0046872">
    <property type="term" value="F:metal ion binding"/>
    <property type="evidence" value="ECO:0007669"/>
    <property type="project" value="UniProtKB-KW"/>
</dbReference>
<dbReference type="InterPro" id="IPR051158">
    <property type="entry name" value="Metallophosphoesterase_sf"/>
</dbReference>
<feature type="domain" description="Calcineurin-like phosphoesterase" evidence="3">
    <location>
        <begin position="44"/>
        <end position="225"/>
    </location>
</feature>
<evidence type="ECO:0000259" key="3">
    <source>
        <dbReference type="Pfam" id="PF00149"/>
    </source>
</evidence>
<proteinExistence type="predicted"/>
<dbReference type="GO" id="GO:0008758">
    <property type="term" value="F:UDP-2,3-diacylglucosamine hydrolase activity"/>
    <property type="evidence" value="ECO:0007669"/>
    <property type="project" value="TreeGrafter"/>
</dbReference>
<evidence type="ECO:0000313" key="4">
    <source>
        <dbReference type="EMBL" id="HIU49550.1"/>
    </source>
</evidence>
<gene>
    <name evidence="4" type="ORF">IAD22_00840</name>
</gene>
<accession>A0A9D1S7C4</accession>
<organism evidence="4 5">
    <name type="scientific">Candidatus Limousia pullorum</name>
    <dbReference type="NCBI Taxonomy" id="2840860"/>
    <lineage>
        <taxon>Bacteria</taxon>
        <taxon>Bacillati</taxon>
        <taxon>Bacillota</taxon>
        <taxon>Clostridia</taxon>
        <taxon>Eubacteriales</taxon>
        <taxon>Oscillospiraceae</taxon>
        <taxon>Oscillospiraceae incertae sedis</taxon>
        <taxon>Candidatus Limousia</taxon>
    </lineage>
</organism>
<keyword evidence="2" id="KW-0378">Hydrolase</keyword>
<dbReference type="InterPro" id="IPR029052">
    <property type="entry name" value="Metallo-depent_PP-like"/>
</dbReference>
<evidence type="ECO:0000313" key="5">
    <source>
        <dbReference type="Proteomes" id="UP000824118"/>
    </source>
</evidence>
<evidence type="ECO:0000256" key="2">
    <source>
        <dbReference type="ARBA" id="ARBA00022801"/>
    </source>
</evidence>
<dbReference type="PANTHER" id="PTHR31302">
    <property type="entry name" value="TRANSMEMBRANE PROTEIN WITH METALLOPHOSPHOESTERASE DOMAIN-RELATED"/>
    <property type="match status" value="1"/>
</dbReference>
<reference evidence="4" key="2">
    <citation type="journal article" date="2021" name="PeerJ">
        <title>Extensive microbial diversity within the chicken gut microbiome revealed by metagenomics and culture.</title>
        <authorList>
            <person name="Gilroy R."/>
            <person name="Ravi A."/>
            <person name="Getino M."/>
            <person name="Pursley I."/>
            <person name="Horton D.L."/>
            <person name="Alikhan N.F."/>
            <person name="Baker D."/>
            <person name="Gharbi K."/>
            <person name="Hall N."/>
            <person name="Watson M."/>
            <person name="Adriaenssens E.M."/>
            <person name="Foster-Nyarko E."/>
            <person name="Jarju S."/>
            <person name="Secka A."/>
            <person name="Antonio M."/>
            <person name="Oren A."/>
            <person name="Chaudhuri R.R."/>
            <person name="La Ragione R."/>
            <person name="Hildebrand F."/>
            <person name="Pallen M.J."/>
        </authorList>
    </citation>
    <scope>NUCLEOTIDE SEQUENCE</scope>
    <source>
        <strain evidence="4">ChiGjej1B1-1684</strain>
    </source>
</reference>
<name>A0A9D1S7C4_9FIRM</name>
<dbReference type="InterPro" id="IPR004843">
    <property type="entry name" value="Calcineurin-like_PHP"/>
</dbReference>
<comment type="caution">
    <text evidence="4">The sequence shown here is derived from an EMBL/GenBank/DDBJ whole genome shotgun (WGS) entry which is preliminary data.</text>
</comment>
<reference evidence="4" key="1">
    <citation type="submission" date="2020-10" db="EMBL/GenBank/DDBJ databases">
        <authorList>
            <person name="Gilroy R."/>
        </authorList>
    </citation>
    <scope>NUCLEOTIDE SEQUENCE</scope>
    <source>
        <strain evidence="4">ChiGjej1B1-1684</strain>
    </source>
</reference>
<dbReference type="PANTHER" id="PTHR31302:SF31">
    <property type="entry name" value="PHOSPHODIESTERASE YAEI"/>
    <property type="match status" value="1"/>
</dbReference>
<dbReference type="GO" id="GO:0016020">
    <property type="term" value="C:membrane"/>
    <property type="evidence" value="ECO:0007669"/>
    <property type="project" value="GOC"/>
</dbReference>
<dbReference type="AlphaFoldDB" id="A0A9D1S7C4"/>
<protein>
    <submittedName>
        <fullName evidence="4">Metallophosphoesterase</fullName>
    </submittedName>
</protein>
<dbReference type="EMBL" id="DVNG01000011">
    <property type="protein sequence ID" value="HIU49550.1"/>
    <property type="molecule type" value="Genomic_DNA"/>
</dbReference>
<dbReference type="Pfam" id="PF00149">
    <property type="entry name" value="Metallophos"/>
    <property type="match status" value="1"/>
</dbReference>
<dbReference type="SUPFAM" id="SSF56300">
    <property type="entry name" value="Metallo-dependent phosphatases"/>
    <property type="match status" value="1"/>
</dbReference>